<evidence type="ECO:0000313" key="3">
    <source>
        <dbReference type="Proteomes" id="UP000183915"/>
    </source>
</evidence>
<proteinExistence type="predicted"/>
<dbReference type="InterPro" id="IPR010499">
    <property type="entry name" value="AraC_E-bd"/>
</dbReference>
<dbReference type="SUPFAM" id="SSF55136">
    <property type="entry name" value="Probable bacterial effector-binding domain"/>
    <property type="match status" value="1"/>
</dbReference>
<gene>
    <name evidence="2" type="ORF">SAMN04490188_3330</name>
</gene>
<sequence>MASILPSPTSRLLECCRMEKHKRDYTAEPRFEQGRFQLIAGFGARFTQDTAQDIPLLWEKFLPWLGKVPGEKDEVTYGVCCNPDGKGGFEYIAGVEISRLDDLPEQYRWIEIQPGYYAVFEHKGPLKQLPDTFQYIWNEWLPHSGHTAAELPEFERYSEDFNPRTGEGTLEIWIPLKSPGAV</sequence>
<dbReference type="Proteomes" id="UP000183915">
    <property type="component" value="Unassembled WGS sequence"/>
</dbReference>
<reference evidence="2 3" key="1">
    <citation type="submission" date="2016-10" db="EMBL/GenBank/DDBJ databases">
        <authorList>
            <person name="Varghese N."/>
            <person name="Submissions S."/>
        </authorList>
    </citation>
    <scope>NUCLEOTIDE SEQUENCE [LARGE SCALE GENOMIC DNA]</scope>
    <source>
        <strain evidence="2 3">BS3780</strain>
    </source>
</reference>
<dbReference type="InterPro" id="IPR011256">
    <property type="entry name" value="Reg_factor_effector_dom_sf"/>
</dbReference>
<dbReference type="InterPro" id="IPR053182">
    <property type="entry name" value="YobU-like_regulator"/>
</dbReference>
<name>A0ABY0Z554_9PSED</name>
<dbReference type="Gene3D" id="3.20.80.10">
    <property type="entry name" value="Regulatory factor, effector binding domain"/>
    <property type="match status" value="1"/>
</dbReference>
<organism evidence="2 3">
    <name type="scientific">Pseudomonas kilonensis</name>
    <dbReference type="NCBI Taxonomy" id="132476"/>
    <lineage>
        <taxon>Bacteria</taxon>
        <taxon>Pseudomonadati</taxon>
        <taxon>Pseudomonadota</taxon>
        <taxon>Gammaproteobacteria</taxon>
        <taxon>Pseudomonadales</taxon>
        <taxon>Pseudomonadaceae</taxon>
        <taxon>Pseudomonas</taxon>
    </lineage>
</organism>
<dbReference type="InterPro" id="IPR029442">
    <property type="entry name" value="GyrI-like"/>
</dbReference>
<accession>A0ABY0Z554</accession>
<evidence type="ECO:0000313" key="2">
    <source>
        <dbReference type="EMBL" id="SEE30715.1"/>
    </source>
</evidence>
<feature type="domain" description="AraC effector-binding" evidence="1">
    <location>
        <begin position="27"/>
        <end position="177"/>
    </location>
</feature>
<protein>
    <submittedName>
        <fullName evidence="2">AraC family transcriptional regulator</fullName>
    </submittedName>
</protein>
<dbReference type="EMBL" id="FNTT01000002">
    <property type="protein sequence ID" value="SEE30715.1"/>
    <property type="molecule type" value="Genomic_DNA"/>
</dbReference>
<dbReference type="Pfam" id="PF06445">
    <property type="entry name" value="GyrI-like"/>
    <property type="match status" value="1"/>
</dbReference>
<comment type="caution">
    <text evidence="2">The sequence shown here is derived from an EMBL/GenBank/DDBJ whole genome shotgun (WGS) entry which is preliminary data.</text>
</comment>
<keyword evidence="3" id="KW-1185">Reference proteome</keyword>
<dbReference type="PANTHER" id="PTHR36444">
    <property type="entry name" value="TRANSCRIPTIONAL REGULATOR PROTEIN YOBU-RELATED"/>
    <property type="match status" value="1"/>
</dbReference>
<dbReference type="PANTHER" id="PTHR36444:SF2">
    <property type="entry name" value="TRANSCRIPTIONAL REGULATOR PROTEIN YOBU-RELATED"/>
    <property type="match status" value="1"/>
</dbReference>
<evidence type="ECO:0000259" key="1">
    <source>
        <dbReference type="SMART" id="SM00871"/>
    </source>
</evidence>
<dbReference type="SMART" id="SM00871">
    <property type="entry name" value="AraC_E_bind"/>
    <property type="match status" value="1"/>
</dbReference>